<dbReference type="EMBL" id="VSSQ01037392">
    <property type="protein sequence ID" value="MPM90070.1"/>
    <property type="molecule type" value="Genomic_DNA"/>
</dbReference>
<name>A0A645DKU8_9ZZZZ</name>
<accession>A0A645DKU8</accession>
<organism evidence="1">
    <name type="scientific">bioreactor metagenome</name>
    <dbReference type="NCBI Taxonomy" id="1076179"/>
    <lineage>
        <taxon>unclassified sequences</taxon>
        <taxon>metagenomes</taxon>
        <taxon>ecological metagenomes</taxon>
    </lineage>
</organism>
<comment type="caution">
    <text evidence="1">The sequence shown here is derived from an EMBL/GenBank/DDBJ whole genome shotgun (WGS) entry which is preliminary data.</text>
</comment>
<sequence>MVEQIKEQLIIKYRLSREIHTKHNNIYEGEKITLIENTITGELKIKPRRR</sequence>
<reference evidence="1" key="1">
    <citation type="submission" date="2019-08" db="EMBL/GenBank/DDBJ databases">
        <authorList>
            <person name="Kucharzyk K."/>
            <person name="Murdoch R.W."/>
            <person name="Higgins S."/>
            <person name="Loffler F."/>
        </authorList>
    </citation>
    <scope>NUCLEOTIDE SEQUENCE</scope>
</reference>
<evidence type="ECO:0000313" key="1">
    <source>
        <dbReference type="EMBL" id="MPM90070.1"/>
    </source>
</evidence>
<proteinExistence type="predicted"/>
<dbReference type="AlphaFoldDB" id="A0A645DKU8"/>
<gene>
    <name evidence="1" type="ORF">SDC9_137186</name>
</gene>
<protein>
    <submittedName>
        <fullName evidence="1">Uncharacterized protein</fullName>
    </submittedName>
</protein>